<keyword evidence="1" id="KW-1133">Transmembrane helix</keyword>
<evidence type="ECO:0000313" key="3">
    <source>
        <dbReference type="Proteomes" id="UP000198677"/>
    </source>
</evidence>
<dbReference type="EMBL" id="FOAW01000007">
    <property type="protein sequence ID" value="SEL29526.1"/>
    <property type="molecule type" value="Genomic_DNA"/>
</dbReference>
<keyword evidence="3" id="KW-1185">Reference proteome</keyword>
<gene>
    <name evidence="2" type="ORF">SAMN05444583_107218</name>
</gene>
<evidence type="ECO:0000313" key="2">
    <source>
        <dbReference type="EMBL" id="SEL29526.1"/>
    </source>
</evidence>
<dbReference type="AlphaFoldDB" id="A0A1H7P1M1"/>
<name>A0A1H7P1M1_9NOCA</name>
<dbReference type="Proteomes" id="UP000198677">
    <property type="component" value="Unassembled WGS sequence"/>
</dbReference>
<keyword evidence="1" id="KW-0812">Transmembrane</keyword>
<accession>A0A1H7P1M1</accession>
<protein>
    <submittedName>
        <fullName evidence="2">Uncharacterized protein</fullName>
    </submittedName>
</protein>
<dbReference type="RefSeq" id="WP_072751498.1">
    <property type="nucleotide sequence ID" value="NZ_FOAW01000007.1"/>
</dbReference>
<reference evidence="3" key="1">
    <citation type="submission" date="2016-10" db="EMBL/GenBank/DDBJ databases">
        <authorList>
            <person name="Varghese N."/>
            <person name="Submissions S."/>
        </authorList>
    </citation>
    <scope>NUCLEOTIDE SEQUENCE [LARGE SCALE GENOMIC DNA]</scope>
    <source>
        <strain evidence="3">DSM 44675</strain>
    </source>
</reference>
<proteinExistence type="predicted"/>
<organism evidence="2 3">
    <name type="scientific">Rhodococcus maanshanensis</name>
    <dbReference type="NCBI Taxonomy" id="183556"/>
    <lineage>
        <taxon>Bacteria</taxon>
        <taxon>Bacillati</taxon>
        <taxon>Actinomycetota</taxon>
        <taxon>Actinomycetes</taxon>
        <taxon>Mycobacteriales</taxon>
        <taxon>Nocardiaceae</taxon>
        <taxon>Rhodococcus</taxon>
    </lineage>
</organism>
<dbReference type="OrthoDB" id="3787029at2"/>
<evidence type="ECO:0000256" key="1">
    <source>
        <dbReference type="SAM" id="Phobius"/>
    </source>
</evidence>
<keyword evidence="1" id="KW-0472">Membrane</keyword>
<sequence>MNVEERLAGLNVQAASDVSDQVIEQDVRRGRAALRRIRVRRGAIGGGVAFALAAAVTVGATGVMGSGQQVQPVAGGDHPSVQVGSSTVRLVAYTGDQPAGYTISRVPEGFVLQGSSPSFLTLARQGDNTPANYFVDKILVSLESAAPSLEGGAVSVHGAPAVINVDEGTRTLHYTDGAHSLLLQAWSGIGLTDAQLVDLAEGVTVTPDAVAPVG</sequence>
<feature type="transmembrane region" description="Helical" evidence="1">
    <location>
        <begin position="43"/>
        <end position="64"/>
    </location>
</feature>